<accession>A0AAD7D532</accession>
<dbReference type="EMBL" id="JARKIE010000139">
    <property type="protein sequence ID" value="KAJ7677374.1"/>
    <property type="molecule type" value="Genomic_DNA"/>
</dbReference>
<proteinExistence type="predicted"/>
<sequence>MGTHKDILSEKKKLVIHLYHNRGRKQADIAEFTSGLRVMRWGSENGPSVLSRGVLLRHWSPGGVTTPCAGYNTGKWSKWSRTGLSIKQRLRQMPPPGRHQKLHRKWC</sequence>
<dbReference type="AlphaFoldDB" id="A0AAD7D532"/>
<name>A0AAD7D532_MYCRO</name>
<dbReference type="Proteomes" id="UP001221757">
    <property type="component" value="Unassembled WGS sequence"/>
</dbReference>
<evidence type="ECO:0000313" key="2">
    <source>
        <dbReference type="Proteomes" id="UP001221757"/>
    </source>
</evidence>
<organism evidence="1 2">
    <name type="scientific">Mycena rosella</name>
    <name type="common">Pink bonnet</name>
    <name type="synonym">Agaricus rosellus</name>
    <dbReference type="NCBI Taxonomy" id="1033263"/>
    <lineage>
        <taxon>Eukaryota</taxon>
        <taxon>Fungi</taxon>
        <taxon>Dikarya</taxon>
        <taxon>Basidiomycota</taxon>
        <taxon>Agaricomycotina</taxon>
        <taxon>Agaricomycetes</taxon>
        <taxon>Agaricomycetidae</taxon>
        <taxon>Agaricales</taxon>
        <taxon>Marasmiineae</taxon>
        <taxon>Mycenaceae</taxon>
        <taxon>Mycena</taxon>
    </lineage>
</organism>
<comment type="caution">
    <text evidence="1">The sequence shown here is derived from an EMBL/GenBank/DDBJ whole genome shotgun (WGS) entry which is preliminary data.</text>
</comment>
<reference evidence="1" key="1">
    <citation type="submission" date="2023-03" db="EMBL/GenBank/DDBJ databases">
        <title>Massive genome expansion in bonnet fungi (Mycena s.s.) driven by repeated elements and novel gene families across ecological guilds.</title>
        <authorList>
            <consortium name="Lawrence Berkeley National Laboratory"/>
            <person name="Harder C.B."/>
            <person name="Miyauchi S."/>
            <person name="Viragh M."/>
            <person name="Kuo A."/>
            <person name="Thoen E."/>
            <person name="Andreopoulos B."/>
            <person name="Lu D."/>
            <person name="Skrede I."/>
            <person name="Drula E."/>
            <person name="Henrissat B."/>
            <person name="Morin E."/>
            <person name="Kohler A."/>
            <person name="Barry K."/>
            <person name="LaButti K."/>
            <person name="Morin E."/>
            <person name="Salamov A."/>
            <person name="Lipzen A."/>
            <person name="Mereny Z."/>
            <person name="Hegedus B."/>
            <person name="Baldrian P."/>
            <person name="Stursova M."/>
            <person name="Weitz H."/>
            <person name="Taylor A."/>
            <person name="Grigoriev I.V."/>
            <person name="Nagy L.G."/>
            <person name="Martin F."/>
            <person name="Kauserud H."/>
        </authorList>
    </citation>
    <scope>NUCLEOTIDE SEQUENCE</scope>
    <source>
        <strain evidence="1">CBHHK067</strain>
    </source>
</reference>
<protein>
    <submittedName>
        <fullName evidence="1">Uncharacterized protein</fullName>
    </submittedName>
</protein>
<gene>
    <name evidence="1" type="ORF">B0H17DRAFT_1139722</name>
</gene>
<keyword evidence="2" id="KW-1185">Reference proteome</keyword>
<evidence type="ECO:0000313" key="1">
    <source>
        <dbReference type="EMBL" id="KAJ7677374.1"/>
    </source>
</evidence>